<proteinExistence type="predicted"/>
<accession>A0A2S1LE32</accession>
<dbReference type="KEGG" id="ffa:FFWV33_10830"/>
<reference evidence="1 2" key="1">
    <citation type="submission" date="2017-04" db="EMBL/GenBank/DDBJ databases">
        <title>Compelte genome sequence of WV33.</title>
        <authorList>
            <person name="Lee P.C."/>
        </authorList>
    </citation>
    <scope>NUCLEOTIDE SEQUENCE [LARGE SCALE GENOMIC DNA]</scope>
    <source>
        <strain evidence="1 2">WV33</strain>
    </source>
</reference>
<dbReference type="PROSITE" id="PS51257">
    <property type="entry name" value="PROKAR_LIPOPROTEIN"/>
    <property type="match status" value="1"/>
</dbReference>
<evidence type="ECO:0000313" key="1">
    <source>
        <dbReference type="EMBL" id="AWG21978.1"/>
    </source>
</evidence>
<sequence length="120" mass="13380">MKLLTTTLMLLTLISCKKEEKLAEAPIVKRQQYGLRMNKSQNGCYGYAPKTYRYDYSATGTDENGHDVSGDLNLNGKLGEGQVYSTYEKQTFDVVVEPAPGRNKAIATDANGNKYFLDLK</sequence>
<protein>
    <submittedName>
        <fullName evidence="1">Uncharacterized protein</fullName>
    </submittedName>
</protein>
<dbReference type="EMBL" id="CP020918">
    <property type="protein sequence ID" value="AWG21978.1"/>
    <property type="molecule type" value="Genomic_DNA"/>
</dbReference>
<dbReference type="AlphaFoldDB" id="A0A2S1LE32"/>
<evidence type="ECO:0000313" key="2">
    <source>
        <dbReference type="Proteomes" id="UP000244527"/>
    </source>
</evidence>
<dbReference type="Proteomes" id="UP000244527">
    <property type="component" value="Chromosome"/>
</dbReference>
<name>A0A2S1LE32_9FLAO</name>
<keyword evidence="2" id="KW-1185">Reference proteome</keyword>
<dbReference type="RefSeq" id="WP_108740910.1">
    <property type="nucleotide sequence ID" value="NZ_CP020918.1"/>
</dbReference>
<organism evidence="1 2">
    <name type="scientific">Flavobacterium faecale</name>
    <dbReference type="NCBI Taxonomy" id="1355330"/>
    <lineage>
        <taxon>Bacteria</taxon>
        <taxon>Pseudomonadati</taxon>
        <taxon>Bacteroidota</taxon>
        <taxon>Flavobacteriia</taxon>
        <taxon>Flavobacteriales</taxon>
        <taxon>Flavobacteriaceae</taxon>
        <taxon>Flavobacterium</taxon>
    </lineage>
</organism>
<gene>
    <name evidence="1" type="ORF">FFWV33_10830</name>
</gene>